<dbReference type="CDD" id="cd19500">
    <property type="entry name" value="RecA-like_Lon"/>
    <property type="match status" value="1"/>
</dbReference>
<evidence type="ECO:0000256" key="6">
    <source>
        <dbReference type="ARBA" id="ARBA00050665"/>
    </source>
</evidence>
<keyword evidence="11" id="KW-1185">Reference proteome</keyword>
<dbReference type="GO" id="GO:0016887">
    <property type="term" value="F:ATP hydrolysis activity"/>
    <property type="evidence" value="ECO:0007669"/>
    <property type="project" value="InterPro"/>
</dbReference>
<comment type="caution">
    <text evidence="10">The sequence shown here is derived from an EMBL/GenBank/DDBJ whole genome shotgun (WGS) entry which is preliminary data.</text>
</comment>
<dbReference type="InterPro" id="IPR027065">
    <property type="entry name" value="Lon_Prtase"/>
</dbReference>
<dbReference type="FunFam" id="3.40.50.300:FF:000021">
    <property type="entry name" value="Lon protease homolog"/>
    <property type="match status" value="1"/>
</dbReference>
<dbReference type="GO" id="GO:0005524">
    <property type="term" value="F:ATP binding"/>
    <property type="evidence" value="ECO:0007669"/>
    <property type="project" value="UniProtKB-KW"/>
</dbReference>
<keyword evidence="1" id="KW-0645">Protease</keyword>
<dbReference type="Gene3D" id="3.40.50.300">
    <property type="entry name" value="P-loop containing nucleotide triphosphate hydrolases"/>
    <property type="match status" value="1"/>
</dbReference>
<dbReference type="EMBL" id="BSXU01009246">
    <property type="protein sequence ID" value="GME68500.1"/>
    <property type="molecule type" value="Genomic_DNA"/>
</dbReference>
<evidence type="ECO:0000313" key="10">
    <source>
        <dbReference type="EMBL" id="GME68500.1"/>
    </source>
</evidence>
<dbReference type="GO" id="GO:0030163">
    <property type="term" value="P:protein catabolic process"/>
    <property type="evidence" value="ECO:0007669"/>
    <property type="project" value="InterPro"/>
</dbReference>
<protein>
    <recommendedName>
        <fullName evidence="7">endopeptidase La</fullName>
        <ecNumber evidence="7">3.4.21.53</ecNumber>
    </recommendedName>
</protein>
<keyword evidence="4" id="KW-0720">Serine protease</keyword>
<evidence type="ECO:0000256" key="4">
    <source>
        <dbReference type="ARBA" id="ARBA00022825"/>
    </source>
</evidence>
<evidence type="ECO:0000256" key="5">
    <source>
        <dbReference type="ARBA" id="ARBA00022840"/>
    </source>
</evidence>
<dbReference type="AlphaFoldDB" id="A0A9W6SYE1"/>
<keyword evidence="3" id="KW-0378">Hydrolase</keyword>
<dbReference type="EC" id="3.4.21.53" evidence="7"/>
<accession>A0A9W6SYE1</accession>
<feature type="domain" description="AAA+ ATPase" evidence="9">
    <location>
        <begin position="126"/>
        <end position="272"/>
    </location>
</feature>
<gene>
    <name evidence="10" type="ORF">Amon01_000903800</name>
</gene>
<comment type="catalytic activity">
    <reaction evidence="6">
        <text>Hydrolysis of proteins in presence of ATP.</text>
        <dbReference type="EC" id="3.4.21.53"/>
    </reaction>
</comment>
<dbReference type="GO" id="GO:0006508">
    <property type="term" value="P:proteolysis"/>
    <property type="evidence" value="ECO:0007669"/>
    <property type="project" value="UniProtKB-KW"/>
</dbReference>
<evidence type="ECO:0000256" key="3">
    <source>
        <dbReference type="ARBA" id="ARBA00022801"/>
    </source>
</evidence>
<evidence type="ECO:0000259" key="9">
    <source>
        <dbReference type="SMART" id="SM00382"/>
    </source>
</evidence>
<dbReference type="Pfam" id="PF00004">
    <property type="entry name" value="AAA"/>
    <property type="match status" value="1"/>
</dbReference>
<dbReference type="InterPro" id="IPR003593">
    <property type="entry name" value="AAA+_ATPase"/>
</dbReference>
<dbReference type="OrthoDB" id="2411602at2759"/>
<organism evidence="10 11">
    <name type="scientific">Ambrosiozyma monospora</name>
    <name type="common">Yeast</name>
    <name type="synonym">Endomycopsis monosporus</name>
    <dbReference type="NCBI Taxonomy" id="43982"/>
    <lineage>
        <taxon>Eukaryota</taxon>
        <taxon>Fungi</taxon>
        <taxon>Dikarya</taxon>
        <taxon>Ascomycota</taxon>
        <taxon>Saccharomycotina</taxon>
        <taxon>Pichiomycetes</taxon>
        <taxon>Pichiales</taxon>
        <taxon>Pichiaceae</taxon>
        <taxon>Ambrosiozyma</taxon>
    </lineage>
</organism>
<evidence type="ECO:0000256" key="7">
    <source>
        <dbReference type="ARBA" id="ARBA00066743"/>
    </source>
</evidence>
<reference evidence="10" key="1">
    <citation type="submission" date="2023-04" db="EMBL/GenBank/DDBJ databases">
        <title>Ambrosiozyma monospora NBRC 1965.</title>
        <authorList>
            <person name="Ichikawa N."/>
            <person name="Sato H."/>
            <person name="Tonouchi N."/>
        </authorList>
    </citation>
    <scope>NUCLEOTIDE SEQUENCE</scope>
    <source>
        <strain evidence="10">NBRC 1965</strain>
    </source>
</reference>
<evidence type="ECO:0000256" key="8">
    <source>
        <dbReference type="SAM" id="MobiDB-lite"/>
    </source>
</evidence>
<dbReference type="InterPro" id="IPR027417">
    <property type="entry name" value="P-loop_NTPase"/>
</dbReference>
<evidence type="ECO:0000313" key="11">
    <source>
        <dbReference type="Proteomes" id="UP001165063"/>
    </source>
</evidence>
<dbReference type="Pfam" id="PF22667">
    <property type="entry name" value="Lon_lid"/>
    <property type="match status" value="1"/>
</dbReference>
<evidence type="ECO:0000256" key="1">
    <source>
        <dbReference type="ARBA" id="ARBA00022670"/>
    </source>
</evidence>
<dbReference type="PANTHER" id="PTHR10046">
    <property type="entry name" value="ATP DEPENDENT LON PROTEASE FAMILY MEMBER"/>
    <property type="match status" value="1"/>
</dbReference>
<feature type="compositionally biased region" description="Basic and acidic residues" evidence="8">
    <location>
        <begin position="101"/>
        <end position="119"/>
    </location>
</feature>
<keyword evidence="5" id="KW-0067">ATP-binding</keyword>
<proteinExistence type="predicted"/>
<dbReference type="Gene3D" id="1.10.8.60">
    <property type="match status" value="1"/>
</dbReference>
<dbReference type="InterPro" id="IPR054594">
    <property type="entry name" value="Lon_lid"/>
</dbReference>
<dbReference type="Proteomes" id="UP001165063">
    <property type="component" value="Unassembled WGS sequence"/>
</dbReference>
<keyword evidence="2" id="KW-0547">Nucleotide-binding</keyword>
<dbReference type="GO" id="GO:0004176">
    <property type="term" value="F:ATP-dependent peptidase activity"/>
    <property type="evidence" value="ECO:0007669"/>
    <property type="project" value="InterPro"/>
</dbReference>
<dbReference type="PRINTS" id="PR00830">
    <property type="entry name" value="ENDOLAPTASE"/>
</dbReference>
<dbReference type="SMART" id="SM00382">
    <property type="entry name" value="AAA"/>
    <property type="match status" value="1"/>
</dbReference>
<name>A0A9W6SYE1_AMBMO</name>
<sequence length="420" mass="47357">MQASMSSDYQVLRTYLEVIMDLPWVNKQDYTHLNTINVDCKEAKRLLDRDHYGMESVKERILEYLAVLRLHERINKLNGAKSLKSGTGNKSDDQEFTFAQGDEKSSASIKKKEQPRELEQDTVLSKAPILLLTGPPGVGKTSLAKSIASTLGRKFQRISVGGLNDFADLKGNRRTYVGAIPGLIIQALRRSQSMNPVILLDEVDKIGSNSRKGDPEAALLEVLDPEQNTNFHDMYVGFPIDLSQVLFICTANDLWELSDPLRDRMEVIELSGYNYFEKIEICQKYVIPRQILRNGLPENSVIIDDDTVLKIAVNYTRESGIRNMERLVSSICRTKAIEYTEALDDLSSNEKERAIPENYNPVVLSSDLPKYIGIPPHLSEVDSFPTEPTKIQQPYGLVNGLSYNSDGSGSLLKFEMWLKF</sequence>
<feature type="region of interest" description="Disordered" evidence="8">
    <location>
        <begin position="80"/>
        <end position="120"/>
    </location>
</feature>
<dbReference type="InterPro" id="IPR003959">
    <property type="entry name" value="ATPase_AAA_core"/>
</dbReference>
<dbReference type="SUPFAM" id="SSF52540">
    <property type="entry name" value="P-loop containing nucleoside triphosphate hydrolases"/>
    <property type="match status" value="1"/>
</dbReference>
<dbReference type="GO" id="GO:0004252">
    <property type="term" value="F:serine-type endopeptidase activity"/>
    <property type="evidence" value="ECO:0007669"/>
    <property type="project" value="UniProtKB-EC"/>
</dbReference>
<evidence type="ECO:0000256" key="2">
    <source>
        <dbReference type="ARBA" id="ARBA00022741"/>
    </source>
</evidence>